<evidence type="ECO:0000256" key="1">
    <source>
        <dbReference type="ARBA" id="ARBA00010552"/>
    </source>
</evidence>
<dbReference type="PANTHER" id="PTHR11803">
    <property type="entry name" value="2-IMINOBUTANOATE/2-IMINOPROPANOATE DEAMINASE RIDA"/>
    <property type="match status" value="1"/>
</dbReference>
<dbReference type="InterPro" id="IPR006175">
    <property type="entry name" value="YjgF/YER057c/UK114"/>
</dbReference>
<comment type="similarity">
    <text evidence="1">Belongs to the RutC family.</text>
</comment>
<dbReference type="SUPFAM" id="SSF55298">
    <property type="entry name" value="YjgF-like"/>
    <property type="match status" value="1"/>
</dbReference>
<dbReference type="EMBL" id="JANAKN010000106">
    <property type="protein sequence ID" value="MCQ3023912.1"/>
    <property type="molecule type" value="Genomic_DNA"/>
</dbReference>
<organism evidence="2 3">
    <name type="scientific">Pseudomonas savastanoi</name>
    <name type="common">Pseudomonas syringae pv. savastanoi</name>
    <dbReference type="NCBI Taxonomy" id="29438"/>
    <lineage>
        <taxon>Bacteria</taxon>
        <taxon>Pseudomonadati</taxon>
        <taxon>Pseudomonadota</taxon>
        <taxon>Gammaproteobacteria</taxon>
        <taxon>Pseudomonadales</taxon>
        <taxon>Pseudomonadaceae</taxon>
        <taxon>Pseudomonas</taxon>
    </lineage>
</organism>
<proteinExistence type="inferred from homology"/>
<gene>
    <name evidence="2" type="ORF">NLO85_26005</name>
</gene>
<dbReference type="GO" id="GO:0019239">
    <property type="term" value="F:deaminase activity"/>
    <property type="evidence" value="ECO:0007669"/>
    <property type="project" value="TreeGrafter"/>
</dbReference>
<reference evidence="2" key="1">
    <citation type="submission" date="2022-07" db="EMBL/GenBank/DDBJ databases">
        <title>The diversity of lipopeptides in the P. syringae complex parallels phylogeny and sheds light on structural diversification during evolutionary history.</title>
        <authorList>
            <person name="Bricout A."/>
            <person name="Morris C.E."/>
            <person name="Chandeysson C."/>
            <person name="Duban M."/>
            <person name="Boistel C."/>
            <person name="Chataigne G."/>
            <person name="Lecouturier D."/>
            <person name="Jacques P."/>
            <person name="Leclere V."/>
            <person name="Rochex A."/>
        </authorList>
    </citation>
    <scope>NUCLEOTIDE SEQUENCE</scope>
    <source>
        <strain evidence="2">LYR0002</strain>
    </source>
</reference>
<sequence length="129" mass="13267">MIKGINAGSGYPGVSMGTLVSEGTLLFLSGHVGTDEVGEPVTGGFEAQVQAAFENMGKTLAAAGVGFEALAKMTTYITDSSPESLAAFKKVRNSFVNMDCPPANALVTVAGLYDPAIKIEIEGVALIPR</sequence>
<dbReference type="Gene3D" id="3.30.1330.40">
    <property type="entry name" value="RutC-like"/>
    <property type="match status" value="1"/>
</dbReference>
<comment type="caution">
    <text evidence="2">The sequence shown here is derived from an EMBL/GenBank/DDBJ whole genome shotgun (WGS) entry which is preliminary data.</text>
</comment>
<dbReference type="GO" id="GO:0005829">
    <property type="term" value="C:cytosol"/>
    <property type="evidence" value="ECO:0007669"/>
    <property type="project" value="TreeGrafter"/>
</dbReference>
<dbReference type="PANTHER" id="PTHR11803:SF58">
    <property type="entry name" value="PROTEIN HMF1-RELATED"/>
    <property type="match status" value="1"/>
</dbReference>
<dbReference type="Proteomes" id="UP001206018">
    <property type="component" value="Unassembled WGS sequence"/>
</dbReference>
<dbReference type="InterPro" id="IPR035959">
    <property type="entry name" value="RutC-like_sf"/>
</dbReference>
<dbReference type="RefSeq" id="WP_255884919.1">
    <property type="nucleotide sequence ID" value="NZ_JANAKN010000106.1"/>
</dbReference>
<dbReference type="Pfam" id="PF01042">
    <property type="entry name" value="Ribonuc_L-PSP"/>
    <property type="match status" value="1"/>
</dbReference>
<accession>A0AAW5J840</accession>
<dbReference type="AlphaFoldDB" id="A0AAW5J840"/>
<evidence type="ECO:0000313" key="2">
    <source>
        <dbReference type="EMBL" id="MCQ3023912.1"/>
    </source>
</evidence>
<dbReference type="CDD" id="cd00448">
    <property type="entry name" value="YjgF_YER057c_UK114_family"/>
    <property type="match status" value="1"/>
</dbReference>
<protein>
    <submittedName>
        <fullName evidence="2">RidA family protein</fullName>
    </submittedName>
</protein>
<name>A0AAW5J840_PSESS</name>
<evidence type="ECO:0000313" key="3">
    <source>
        <dbReference type="Proteomes" id="UP001206018"/>
    </source>
</evidence>